<sequence>MLLLPLCPTVPVRVTPTVQARAADAGGNLFVCADANWQGSCTNIGFGASQCVVFPSGFQNDVSAIGPPSGWVCDAYVNFSCTGDGLGDITNPGIADLGDGNTNYNDRLNSFVCLLL</sequence>
<dbReference type="InParanoid" id="K5VCG0"/>
<organism evidence="1 2">
    <name type="scientific">Phanerochaete carnosa (strain HHB-10118-sp)</name>
    <name type="common">White-rot fungus</name>
    <name type="synonym">Peniophora carnosa</name>
    <dbReference type="NCBI Taxonomy" id="650164"/>
    <lineage>
        <taxon>Eukaryota</taxon>
        <taxon>Fungi</taxon>
        <taxon>Dikarya</taxon>
        <taxon>Basidiomycota</taxon>
        <taxon>Agaricomycotina</taxon>
        <taxon>Agaricomycetes</taxon>
        <taxon>Polyporales</taxon>
        <taxon>Phanerochaetaceae</taxon>
        <taxon>Phanerochaete</taxon>
    </lineage>
</organism>
<evidence type="ECO:0000313" key="2">
    <source>
        <dbReference type="Proteomes" id="UP000008370"/>
    </source>
</evidence>
<reference evidence="1 2" key="1">
    <citation type="journal article" date="2012" name="BMC Genomics">
        <title>Comparative genomics of the white-rot fungi, Phanerochaete carnosa and P. chrysosporium, to elucidate the genetic basis of the distinct wood types they colonize.</title>
        <authorList>
            <person name="Suzuki H."/>
            <person name="MacDonald J."/>
            <person name="Syed K."/>
            <person name="Salamov A."/>
            <person name="Hori C."/>
            <person name="Aerts A."/>
            <person name="Henrissat B."/>
            <person name="Wiebenga A."/>
            <person name="vanKuyk P.A."/>
            <person name="Barry K."/>
            <person name="Lindquist E."/>
            <person name="LaButti K."/>
            <person name="Lapidus A."/>
            <person name="Lucas S."/>
            <person name="Coutinho P."/>
            <person name="Gong Y."/>
            <person name="Samejima M."/>
            <person name="Mahadevan R."/>
            <person name="Abou-Zaid M."/>
            <person name="de Vries R.P."/>
            <person name="Igarashi K."/>
            <person name="Yadav J.S."/>
            <person name="Grigoriev I.V."/>
            <person name="Master E.R."/>
        </authorList>
    </citation>
    <scope>NUCLEOTIDE SEQUENCE [LARGE SCALE GENOMIC DNA]</scope>
    <source>
        <strain evidence="1 2">HHB-10118-sp</strain>
    </source>
</reference>
<dbReference type="EMBL" id="JH930744">
    <property type="protein sequence ID" value="EKM48773.1"/>
    <property type="molecule type" value="Genomic_DNA"/>
</dbReference>
<dbReference type="RefSeq" id="XP_007402674.1">
    <property type="nucleotide sequence ID" value="XM_007402612.1"/>
</dbReference>
<proteinExistence type="predicted"/>
<accession>K5VCG0</accession>
<keyword evidence="2" id="KW-1185">Reference proteome</keyword>
<name>K5VCG0_PHACS</name>
<evidence type="ECO:0000313" key="1">
    <source>
        <dbReference type="EMBL" id="EKM48773.1"/>
    </source>
</evidence>
<dbReference type="AlphaFoldDB" id="K5VCG0"/>
<dbReference type="Proteomes" id="UP000008370">
    <property type="component" value="Unassembled WGS sequence"/>
</dbReference>
<protein>
    <submittedName>
        <fullName evidence="1">Uncharacterized protein</fullName>
    </submittedName>
</protein>
<dbReference type="HOGENOM" id="CLU_136885_3_0_1"/>
<dbReference type="STRING" id="650164.K5VCG0"/>
<dbReference type="KEGG" id="pco:PHACADRAFT_214668"/>
<gene>
    <name evidence="1" type="ORF">PHACADRAFT_214668</name>
</gene>
<dbReference type="OrthoDB" id="5401396at2759"/>
<dbReference type="GeneID" id="18913566"/>